<feature type="region of interest" description="Disordered" evidence="1">
    <location>
        <begin position="338"/>
        <end position="375"/>
    </location>
</feature>
<name>A0A164N577_9AGAM</name>
<evidence type="ECO:0000313" key="2">
    <source>
        <dbReference type="EMBL" id="KZS87367.1"/>
    </source>
</evidence>
<organism evidence="2 3">
    <name type="scientific">Sistotremastrum niveocremeum HHB9708</name>
    <dbReference type="NCBI Taxonomy" id="1314777"/>
    <lineage>
        <taxon>Eukaryota</taxon>
        <taxon>Fungi</taxon>
        <taxon>Dikarya</taxon>
        <taxon>Basidiomycota</taxon>
        <taxon>Agaricomycotina</taxon>
        <taxon>Agaricomycetes</taxon>
        <taxon>Sistotremastrales</taxon>
        <taxon>Sistotremastraceae</taxon>
        <taxon>Sertulicium</taxon>
        <taxon>Sertulicium niveocremeum</taxon>
    </lineage>
</organism>
<keyword evidence="3" id="KW-1185">Reference proteome</keyword>
<protein>
    <submittedName>
        <fullName evidence="2">Uncharacterized protein</fullName>
    </submittedName>
</protein>
<gene>
    <name evidence="2" type="ORF">SISNIDRAFT_471028</name>
</gene>
<sequence length="375" mass="41577">MSLRLSPEFIPCASPEELDNLAPEIKYTPTIQEKAKEAQKSKLQKSQKPKANGPGTSSNAQPLGNKSTTISTVSTPPSQEKSKGKNKKKKQKKVDPTLAPILDEHTLVSQLIGRYLWVYKNDSIHPPTFLEPSASSPSSGGLTIKLRDPTSPIVPSNIFGYLESGSINCKITQIEEHGVLKGSRDRWTRRWRLTLEYPEQPSTGTLGRPLEIGEPYTIPGTPHELFICKLHDSEDVPFVEMVLRIKGVDRATSGLVLIGKKFRGDEKPTLSAKEIKRLKKLNGLVDAAPSLAPRGGNAGKKSDCFGDDEDGPLIITTILTPPPTPVYLEDGEIKEDIRESDMPYFPMTSSQKRERDFTEYDGSERLKRVRTTRMS</sequence>
<feature type="region of interest" description="Disordered" evidence="1">
    <location>
        <begin position="1"/>
        <end position="96"/>
    </location>
</feature>
<dbReference type="Proteomes" id="UP000076722">
    <property type="component" value="Unassembled WGS sequence"/>
</dbReference>
<dbReference type="AlphaFoldDB" id="A0A164N577"/>
<accession>A0A164N577</accession>
<feature type="compositionally biased region" description="Low complexity" evidence="1">
    <location>
        <begin position="67"/>
        <end position="78"/>
    </location>
</feature>
<dbReference type="EMBL" id="KV419451">
    <property type="protein sequence ID" value="KZS87367.1"/>
    <property type="molecule type" value="Genomic_DNA"/>
</dbReference>
<reference evidence="2 3" key="1">
    <citation type="journal article" date="2016" name="Mol. Biol. Evol.">
        <title>Comparative Genomics of Early-Diverging Mushroom-Forming Fungi Provides Insights into the Origins of Lignocellulose Decay Capabilities.</title>
        <authorList>
            <person name="Nagy L.G."/>
            <person name="Riley R."/>
            <person name="Tritt A."/>
            <person name="Adam C."/>
            <person name="Daum C."/>
            <person name="Floudas D."/>
            <person name="Sun H."/>
            <person name="Yadav J.S."/>
            <person name="Pangilinan J."/>
            <person name="Larsson K.H."/>
            <person name="Matsuura K."/>
            <person name="Barry K."/>
            <person name="Labutti K."/>
            <person name="Kuo R."/>
            <person name="Ohm R.A."/>
            <person name="Bhattacharya S.S."/>
            <person name="Shirouzu T."/>
            <person name="Yoshinaga Y."/>
            <person name="Martin F.M."/>
            <person name="Grigoriev I.V."/>
            <person name="Hibbett D.S."/>
        </authorList>
    </citation>
    <scope>NUCLEOTIDE SEQUENCE [LARGE SCALE GENOMIC DNA]</scope>
    <source>
        <strain evidence="2 3">HHB9708</strain>
    </source>
</reference>
<evidence type="ECO:0000256" key="1">
    <source>
        <dbReference type="SAM" id="MobiDB-lite"/>
    </source>
</evidence>
<feature type="compositionally biased region" description="Basic and acidic residues" evidence="1">
    <location>
        <begin position="351"/>
        <end position="366"/>
    </location>
</feature>
<proteinExistence type="predicted"/>
<feature type="compositionally biased region" description="Polar residues" evidence="1">
    <location>
        <begin position="54"/>
        <end position="66"/>
    </location>
</feature>
<evidence type="ECO:0000313" key="3">
    <source>
        <dbReference type="Proteomes" id="UP000076722"/>
    </source>
</evidence>